<name>A0A5S3X2B5_9GAMM</name>
<comment type="caution">
    <text evidence="2">The sequence shown here is derived from an EMBL/GenBank/DDBJ whole genome shotgun (WGS) entry which is preliminary data.</text>
</comment>
<dbReference type="RefSeq" id="WP_138544175.1">
    <property type="nucleotide sequence ID" value="NZ_PNCJ01000009.1"/>
</dbReference>
<evidence type="ECO:0000313" key="3">
    <source>
        <dbReference type="Proteomes" id="UP000306719"/>
    </source>
</evidence>
<feature type="domain" description="N-acetyltransferase" evidence="1">
    <location>
        <begin position="4"/>
        <end position="139"/>
    </location>
</feature>
<dbReference type="Proteomes" id="UP000306719">
    <property type="component" value="Unassembled WGS sequence"/>
</dbReference>
<protein>
    <submittedName>
        <fullName evidence="2">GNAT family N-acetyltransferase</fullName>
    </submittedName>
</protein>
<dbReference type="PANTHER" id="PTHR43233">
    <property type="entry name" value="FAMILY N-ACETYLTRANSFERASE, PUTATIVE (AFU_ORTHOLOGUE AFUA_6G03350)-RELATED"/>
    <property type="match status" value="1"/>
</dbReference>
<dbReference type="InterPro" id="IPR000182">
    <property type="entry name" value="GNAT_dom"/>
</dbReference>
<dbReference type="PANTHER" id="PTHR43233:SF1">
    <property type="entry name" value="FAMILY N-ACETYLTRANSFERASE, PUTATIVE (AFU_ORTHOLOGUE AFUA_6G03350)-RELATED"/>
    <property type="match status" value="1"/>
</dbReference>
<dbReference type="EMBL" id="PNCJ01000009">
    <property type="protein sequence ID" value="TMP38458.1"/>
    <property type="molecule type" value="Genomic_DNA"/>
</dbReference>
<accession>A0A5S3X2B5</accession>
<dbReference type="Pfam" id="PF13508">
    <property type="entry name" value="Acetyltransf_7"/>
    <property type="match status" value="1"/>
</dbReference>
<reference evidence="2 3" key="1">
    <citation type="submission" date="2018-01" db="EMBL/GenBank/DDBJ databases">
        <authorList>
            <person name="Paulsen S."/>
            <person name="Gram L.K."/>
        </authorList>
    </citation>
    <scope>NUCLEOTIDE SEQUENCE [LARGE SCALE GENOMIC DNA]</scope>
    <source>
        <strain evidence="2 3">S2599</strain>
    </source>
</reference>
<keyword evidence="2" id="KW-0808">Transferase</keyword>
<organism evidence="2 3">
    <name type="scientific">Pseudoalteromonas rubra</name>
    <dbReference type="NCBI Taxonomy" id="43658"/>
    <lineage>
        <taxon>Bacteria</taxon>
        <taxon>Pseudomonadati</taxon>
        <taxon>Pseudomonadota</taxon>
        <taxon>Gammaproteobacteria</taxon>
        <taxon>Alteromonadales</taxon>
        <taxon>Pseudoalteromonadaceae</taxon>
        <taxon>Pseudoalteromonas</taxon>
    </lineage>
</organism>
<proteinExistence type="predicted"/>
<dbReference type="InterPro" id="IPR053144">
    <property type="entry name" value="Acetyltransferase_Butenolide"/>
</dbReference>
<dbReference type="Gene3D" id="3.40.630.30">
    <property type="match status" value="1"/>
</dbReference>
<dbReference type="InterPro" id="IPR016181">
    <property type="entry name" value="Acyl_CoA_acyltransferase"/>
</dbReference>
<dbReference type="AlphaFoldDB" id="A0A5S3X2B5"/>
<evidence type="ECO:0000259" key="1">
    <source>
        <dbReference type="PROSITE" id="PS51186"/>
    </source>
</evidence>
<dbReference type="SUPFAM" id="SSF55729">
    <property type="entry name" value="Acyl-CoA N-acyltransferases (Nat)"/>
    <property type="match status" value="1"/>
</dbReference>
<evidence type="ECO:0000313" key="2">
    <source>
        <dbReference type="EMBL" id="TMP38458.1"/>
    </source>
</evidence>
<reference evidence="3" key="2">
    <citation type="submission" date="2019-06" db="EMBL/GenBank/DDBJ databases">
        <title>Co-occurence of chitin degradation, pigmentation and bioactivity in marine Pseudoalteromonas.</title>
        <authorList>
            <person name="Sonnenschein E.C."/>
            <person name="Bech P.K."/>
        </authorList>
    </citation>
    <scope>NUCLEOTIDE SEQUENCE [LARGE SCALE GENOMIC DNA]</scope>
    <source>
        <strain evidence="3">S2599</strain>
    </source>
</reference>
<dbReference type="CDD" id="cd04301">
    <property type="entry name" value="NAT_SF"/>
    <property type="match status" value="1"/>
</dbReference>
<dbReference type="GO" id="GO:0016747">
    <property type="term" value="F:acyltransferase activity, transferring groups other than amino-acyl groups"/>
    <property type="evidence" value="ECO:0007669"/>
    <property type="project" value="InterPro"/>
</dbReference>
<gene>
    <name evidence="2" type="ORF">CWB98_06925</name>
</gene>
<dbReference type="PROSITE" id="PS51186">
    <property type="entry name" value="GNAT"/>
    <property type="match status" value="1"/>
</dbReference>
<sequence length="139" mass="15421">MLTTDLEILQSPPAATEFSALRASVGWQNPPLEQVAVSIESSLYWVQCRKEQQLVACGRVVGDGYMYFYIQDVIVHPDYQGCGLGHIVMDNIEQYLSTQCHSGATAALLAAHGKEAFYQRYGYALRDGQSLGLGMCKFY</sequence>
<dbReference type="OrthoDB" id="9775804at2"/>